<protein>
    <recommendedName>
        <fullName evidence="8">Ermin</fullName>
    </recommendedName>
    <alternativeName>
        <fullName evidence="9">Juxtanodin</fullName>
    </alternativeName>
</protein>
<feature type="region of interest" description="Disordered" evidence="10">
    <location>
        <begin position="213"/>
        <end position="255"/>
    </location>
</feature>
<organism evidence="11 12">
    <name type="scientific">Apodemus speciosus</name>
    <name type="common">Large Japanese field mouse</name>
    <dbReference type="NCBI Taxonomy" id="105296"/>
    <lineage>
        <taxon>Eukaryota</taxon>
        <taxon>Metazoa</taxon>
        <taxon>Chordata</taxon>
        <taxon>Craniata</taxon>
        <taxon>Vertebrata</taxon>
        <taxon>Euteleostomi</taxon>
        <taxon>Mammalia</taxon>
        <taxon>Eutheria</taxon>
        <taxon>Euarchontoglires</taxon>
        <taxon>Glires</taxon>
        <taxon>Rodentia</taxon>
        <taxon>Myomorpha</taxon>
        <taxon>Muroidea</taxon>
        <taxon>Muridae</taxon>
        <taxon>Murinae</taxon>
        <taxon>Apodemus</taxon>
    </lineage>
</organism>
<evidence type="ECO:0000256" key="4">
    <source>
        <dbReference type="ARBA" id="ARBA00022553"/>
    </source>
</evidence>
<name>A0ABQ0EHS5_APOSI</name>
<comment type="subunit">
    <text evidence="2">Binds actin.</text>
</comment>
<dbReference type="PANTHER" id="PTHR47137:SF1">
    <property type="entry name" value="ERMIN"/>
    <property type="match status" value="1"/>
</dbReference>
<evidence type="ECO:0000256" key="1">
    <source>
        <dbReference type="ARBA" id="ARBA00004245"/>
    </source>
</evidence>
<evidence type="ECO:0000256" key="9">
    <source>
        <dbReference type="ARBA" id="ARBA00031224"/>
    </source>
</evidence>
<dbReference type="InterPro" id="IPR045346">
    <property type="entry name" value="Ermin"/>
</dbReference>
<keyword evidence="4" id="KW-0597">Phosphoprotein</keyword>
<dbReference type="InterPro" id="IPR008954">
    <property type="entry name" value="Moesin_tail_sf"/>
</dbReference>
<feature type="compositionally biased region" description="Polar residues" evidence="10">
    <location>
        <begin position="1"/>
        <end position="18"/>
    </location>
</feature>
<evidence type="ECO:0000256" key="3">
    <source>
        <dbReference type="ARBA" id="ARBA00022490"/>
    </source>
</evidence>
<sequence length="288" mass="33179">MTSVNIMTDTPVTLSGTECNGDRPPENGQQLSSQTRKETTDAEETQPYYRVEPSLEDLPAKESQEESGNTKGNILPKGSEDEKILNENQEENLFVVHQAIRDLSLQETSAEDMVFREGHPWKKIPLNSSNLEMSRQKERIVHQHLEQREDESTAHQATEIEWLGFQKSSQVDILHSKCDEEEEEVWNEEINEEDVDECAEEEDEVRVIEFKRKHRECSPSKEESLAREDSPLSSPSSHPGTPDEQPVFGKKGDIARNSYSRYNTISYRKIRKGNTKQRIDEFESMMHL</sequence>
<dbReference type="EMBL" id="BAAFST010000002">
    <property type="protein sequence ID" value="GAB1286346.1"/>
    <property type="molecule type" value="Genomic_DNA"/>
</dbReference>
<comment type="subcellular location">
    <subcellularLocation>
        <location evidence="1">Cytoplasm</location>
        <location evidence="1">Cytoskeleton</location>
    </subcellularLocation>
</comment>
<feature type="region of interest" description="Disordered" evidence="10">
    <location>
        <begin position="1"/>
        <end position="78"/>
    </location>
</feature>
<accession>A0ABQ0EHS5</accession>
<keyword evidence="6" id="KW-0206">Cytoskeleton</keyword>
<evidence type="ECO:0000256" key="5">
    <source>
        <dbReference type="ARBA" id="ARBA00023203"/>
    </source>
</evidence>
<comment type="function">
    <text evidence="7">Plays a role in cytoskeletal rearrangements during the late wrapping and/or compaction phases of myelinogenesis as well as in maintenance and stability of myelin sheath in the adult. May play an important role in late-stage oligodendroglia maturation, myelin/Ranvier node formation during CNS development, and in the maintenance and plasticity of related structures in the mature CNS.</text>
</comment>
<evidence type="ECO:0000256" key="10">
    <source>
        <dbReference type="SAM" id="MobiDB-lite"/>
    </source>
</evidence>
<dbReference type="Proteomes" id="UP001623349">
    <property type="component" value="Unassembled WGS sequence"/>
</dbReference>
<evidence type="ECO:0000256" key="8">
    <source>
        <dbReference type="ARBA" id="ARBA00026168"/>
    </source>
</evidence>
<evidence type="ECO:0000313" key="12">
    <source>
        <dbReference type="Proteomes" id="UP001623349"/>
    </source>
</evidence>
<evidence type="ECO:0000256" key="6">
    <source>
        <dbReference type="ARBA" id="ARBA00023212"/>
    </source>
</evidence>
<gene>
    <name evidence="11" type="ORF">APTSU1_000157600</name>
</gene>
<dbReference type="Gene3D" id="6.10.360.10">
    <property type="match status" value="1"/>
</dbReference>
<evidence type="ECO:0000256" key="2">
    <source>
        <dbReference type="ARBA" id="ARBA00011216"/>
    </source>
</evidence>
<keyword evidence="3" id="KW-0963">Cytoplasm</keyword>
<dbReference type="PANTHER" id="PTHR47137">
    <property type="entry name" value="ERMIN"/>
    <property type="match status" value="1"/>
</dbReference>
<evidence type="ECO:0000313" key="11">
    <source>
        <dbReference type="EMBL" id="GAB1286346.1"/>
    </source>
</evidence>
<comment type="caution">
    <text evidence="11">The sequence shown here is derived from an EMBL/GenBank/DDBJ whole genome shotgun (WGS) entry which is preliminary data.</text>
</comment>
<reference evidence="11 12" key="1">
    <citation type="submission" date="2024-08" db="EMBL/GenBank/DDBJ databases">
        <title>The draft genome of Apodemus speciosus.</title>
        <authorList>
            <person name="Nabeshima K."/>
            <person name="Suzuki S."/>
            <person name="Onuma M."/>
        </authorList>
    </citation>
    <scope>NUCLEOTIDE SEQUENCE [LARGE SCALE GENOMIC DNA]</scope>
    <source>
        <strain evidence="11">IB14-021</strain>
    </source>
</reference>
<dbReference type="Pfam" id="PF20491">
    <property type="entry name" value="Ermin"/>
    <property type="match status" value="1"/>
</dbReference>
<dbReference type="SUPFAM" id="SSF48678">
    <property type="entry name" value="Moesin tail domain"/>
    <property type="match status" value="1"/>
</dbReference>
<keyword evidence="12" id="KW-1185">Reference proteome</keyword>
<evidence type="ECO:0000256" key="7">
    <source>
        <dbReference type="ARBA" id="ARBA00025213"/>
    </source>
</evidence>
<keyword evidence="5" id="KW-0009">Actin-binding</keyword>
<proteinExistence type="predicted"/>
<feature type="compositionally biased region" description="Basic and acidic residues" evidence="10">
    <location>
        <begin position="213"/>
        <end position="230"/>
    </location>
</feature>